<name>A0A1R4B8H2_9VIBR</name>
<reference evidence="1 2" key="1">
    <citation type="submission" date="2017-02" db="EMBL/GenBank/DDBJ databases">
        <authorList>
            <person name="Peterson S.W."/>
        </authorList>
    </citation>
    <scope>NUCLEOTIDE SEQUENCE [LARGE SCALE GENOMIC DNA]</scope>
    <source>
        <strain evidence="1 2">CECT 9027</strain>
    </source>
</reference>
<dbReference type="RefSeq" id="WP_077315617.1">
    <property type="nucleotide sequence ID" value="NZ_AP024887.1"/>
</dbReference>
<keyword evidence="2" id="KW-1185">Reference proteome</keyword>
<dbReference type="OrthoDB" id="5917471at2"/>
<evidence type="ECO:0000313" key="1">
    <source>
        <dbReference type="EMBL" id="SJL85225.1"/>
    </source>
</evidence>
<dbReference type="STRING" id="1918946.VPAL9027_03255"/>
<accession>A0A1R4B8H2</accession>
<gene>
    <name evidence="1" type="ORF">VPAL9027_03255</name>
</gene>
<dbReference type="AlphaFoldDB" id="A0A1R4B8H2"/>
<evidence type="ECO:0000313" key="2">
    <source>
        <dbReference type="Proteomes" id="UP000189475"/>
    </source>
</evidence>
<proteinExistence type="predicted"/>
<protein>
    <recommendedName>
        <fullName evidence="3">Thymidylate kinase</fullName>
    </recommendedName>
</protein>
<dbReference type="EMBL" id="FUFT01000011">
    <property type="protein sequence ID" value="SJL85225.1"/>
    <property type="molecule type" value="Genomic_DNA"/>
</dbReference>
<sequence length="78" mass="9081">MTMTELQRLYREHQLSEAIVEPFSLEGGWIVEFRDQSGDVFLLTDDMGEERHYENAEHASQAAMKVGFTQVRVESQKF</sequence>
<organism evidence="1 2">
    <name type="scientific">Vibrio palustris</name>
    <dbReference type="NCBI Taxonomy" id="1918946"/>
    <lineage>
        <taxon>Bacteria</taxon>
        <taxon>Pseudomonadati</taxon>
        <taxon>Pseudomonadota</taxon>
        <taxon>Gammaproteobacteria</taxon>
        <taxon>Vibrionales</taxon>
        <taxon>Vibrionaceae</taxon>
        <taxon>Vibrio</taxon>
    </lineage>
</organism>
<dbReference type="Proteomes" id="UP000189475">
    <property type="component" value="Unassembled WGS sequence"/>
</dbReference>
<evidence type="ECO:0008006" key="3">
    <source>
        <dbReference type="Google" id="ProtNLM"/>
    </source>
</evidence>